<keyword evidence="3" id="KW-0964">Secreted</keyword>
<evidence type="ECO:0000256" key="1">
    <source>
        <dbReference type="ARBA" id="ARBA00004613"/>
    </source>
</evidence>
<dbReference type="PRINTS" id="PR00709">
    <property type="entry name" value="AVIDIN"/>
</dbReference>
<dbReference type="PROSITE" id="PS51326">
    <property type="entry name" value="AVIDIN_2"/>
    <property type="match status" value="1"/>
</dbReference>
<dbReference type="OrthoDB" id="2821340at2759"/>
<evidence type="ECO:0000313" key="6">
    <source>
        <dbReference type="EMBL" id="KAJ8030306.1"/>
    </source>
</evidence>
<dbReference type="InterPro" id="IPR005469">
    <property type="entry name" value="Avidin"/>
</dbReference>
<dbReference type="Pfam" id="PF01382">
    <property type="entry name" value="Avidin"/>
    <property type="match status" value="1"/>
</dbReference>
<dbReference type="Proteomes" id="UP001152320">
    <property type="component" value="Chromosome 13"/>
</dbReference>
<evidence type="ECO:0000256" key="2">
    <source>
        <dbReference type="ARBA" id="ARBA00006297"/>
    </source>
</evidence>
<proteinExistence type="inferred from homology"/>
<keyword evidence="7" id="KW-1185">Reference proteome</keyword>
<evidence type="ECO:0000256" key="3">
    <source>
        <dbReference type="ARBA" id="ARBA00022525"/>
    </source>
</evidence>
<gene>
    <name evidence="6" type="ORF">HOLleu_26679</name>
</gene>
<name>A0A9Q1BPL4_HOLLE</name>
<evidence type="ECO:0000256" key="4">
    <source>
        <dbReference type="ARBA" id="ARBA00022729"/>
    </source>
</evidence>
<dbReference type="GO" id="GO:0005576">
    <property type="term" value="C:extracellular region"/>
    <property type="evidence" value="ECO:0007669"/>
    <property type="project" value="UniProtKB-SubCell"/>
</dbReference>
<comment type="similarity">
    <text evidence="2">Belongs to the avidin/streptavidin family.</text>
</comment>
<comment type="caution">
    <text evidence="6">The sequence shown here is derived from an EMBL/GenBank/DDBJ whole genome shotgun (WGS) entry which is preliminary data.</text>
</comment>
<dbReference type="PANTHER" id="PTHR34399:SF6">
    <property type="entry name" value="AVIDIN-LIKE"/>
    <property type="match status" value="1"/>
</dbReference>
<evidence type="ECO:0000256" key="5">
    <source>
        <dbReference type="ARBA" id="ARBA00023267"/>
    </source>
</evidence>
<dbReference type="InterPro" id="IPR005468">
    <property type="entry name" value="Avidin/str"/>
</dbReference>
<dbReference type="EMBL" id="JAIZAY010000013">
    <property type="protein sequence ID" value="KAJ8030306.1"/>
    <property type="molecule type" value="Genomic_DNA"/>
</dbReference>
<dbReference type="InterPro" id="IPR051764">
    <property type="entry name" value="Avidin/Streptavidin-rel"/>
</dbReference>
<dbReference type="InterPro" id="IPR036896">
    <property type="entry name" value="Avidin-like_sf"/>
</dbReference>
<evidence type="ECO:0000313" key="7">
    <source>
        <dbReference type="Proteomes" id="UP001152320"/>
    </source>
</evidence>
<comment type="subcellular location">
    <subcellularLocation>
        <location evidence="1">Secreted</location>
    </subcellularLocation>
</comment>
<reference evidence="6" key="1">
    <citation type="submission" date="2021-10" db="EMBL/GenBank/DDBJ databases">
        <title>Tropical sea cucumber genome reveals ecological adaptation and Cuvierian tubules defense mechanism.</title>
        <authorList>
            <person name="Chen T."/>
        </authorList>
    </citation>
    <scope>NUCLEOTIDE SEQUENCE</scope>
    <source>
        <strain evidence="6">Nanhai2018</strain>
        <tissue evidence="6">Muscle</tissue>
    </source>
</reference>
<sequence>MSPDGSHDTFGFSVVWNTTGSTTSWAGEYKTCCGVPVLYTTWILTDQTESCNDNWKSTLIGKDVFTRYKQRQGPPPIDGKLTRCHALGLLNKSD</sequence>
<organism evidence="6 7">
    <name type="scientific">Holothuria leucospilota</name>
    <name type="common">Black long sea cucumber</name>
    <name type="synonym">Mertensiothuria leucospilota</name>
    <dbReference type="NCBI Taxonomy" id="206669"/>
    <lineage>
        <taxon>Eukaryota</taxon>
        <taxon>Metazoa</taxon>
        <taxon>Echinodermata</taxon>
        <taxon>Eleutherozoa</taxon>
        <taxon>Echinozoa</taxon>
        <taxon>Holothuroidea</taxon>
        <taxon>Aspidochirotacea</taxon>
        <taxon>Aspidochirotida</taxon>
        <taxon>Holothuriidae</taxon>
        <taxon>Holothuria</taxon>
    </lineage>
</organism>
<keyword evidence="5" id="KW-0092">Biotin</keyword>
<protein>
    <submittedName>
        <fullName evidence="6">Fibropellin-1</fullName>
    </submittedName>
</protein>
<dbReference type="GO" id="GO:0009374">
    <property type="term" value="F:biotin binding"/>
    <property type="evidence" value="ECO:0007669"/>
    <property type="project" value="InterPro"/>
</dbReference>
<accession>A0A9Q1BPL4</accession>
<dbReference type="PANTHER" id="PTHR34399">
    <property type="entry name" value="AVIDIN-RELATED"/>
    <property type="match status" value="1"/>
</dbReference>
<dbReference type="Gene3D" id="2.40.128.30">
    <property type="entry name" value="Avidin-like"/>
    <property type="match status" value="1"/>
</dbReference>
<keyword evidence="4" id="KW-0732">Signal</keyword>
<dbReference type="AlphaFoldDB" id="A0A9Q1BPL4"/>
<dbReference type="SUPFAM" id="SSF50876">
    <property type="entry name" value="Avidin/streptavidin"/>
    <property type="match status" value="1"/>
</dbReference>